<reference evidence="7 8" key="1">
    <citation type="submission" date="2019-12" db="EMBL/GenBank/DDBJ databases">
        <title>Lactobacillus hilgardii FLUB.</title>
        <authorList>
            <person name="Gustaw K."/>
        </authorList>
    </citation>
    <scope>NUCLEOTIDE SEQUENCE [LARGE SCALE GENOMIC DNA]</scope>
    <source>
        <strain evidence="7 8">FLUB</strain>
    </source>
</reference>
<gene>
    <name evidence="7" type="ORF">GQR93_05525</name>
</gene>
<dbReference type="Pfam" id="PF04138">
    <property type="entry name" value="GtrA_DPMS_TM"/>
    <property type="match status" value="1"/>
</dbReference>
<keyword evidence="2 5" id="KW-0812">Transmembrane</keyword>
<evidence type="ECO:0000256" key="4">
    <source>
        <dbReference type="ARBA" id="ARBA00023136"/>
    </source>
</evidence>
<dbReference type="GO" id="GO:0016020">
    <property type="term" value="C:membrane"/>
    <property type="evidence" value="ECO:0007669"/>
    <property type="project" value="UniProtKB-SubCell"/>
</dbReference>
<dbReference type="InterPro" id="IPR007267">
    <property type="entry name" value="GtrA_DPMS_TM"/>
</dbReference>
<feature type="domain" description="GtrA/DPMS transmembrane" evidence="6">
    <location>
        <begin position="1"/>
        <end position="109"/>
    </location>
</feature>
<evidence type="ECO:0000313" key="7">
    <source>
        <dbReference type="EMBL" id="QHB53385.1"/>
    </source>
</evidence>
<evidence type="ECO:0000256" key="1">
    <source>
        <dbReference type="ARBA" id="ARBA00004141"/>
    </source>
</evidence>
<sequence>MGFANTFLTYAIYLLLLSPTNATIAMAIGYGGTSLISLTLNNHWVFKTHAHFKSVVIKYYATYLSTWLLSTAIADILSHFTGVNDHLIPIFSLMITVPTNFLLSKFWVFKNSSMKEAQHFGNQ</sequence>
<feature type="transmembrane region" description="Helical" evidence="5">
    <location>
        <begin position="12"/>
        <end position="38"/>
    </location>
</feature>
<keyword evidence="4 5" id="KW-0472">Membrane</keyword>
<keyword evidence="3 5" id="KW-1133">Transmembrane helix</keyword>
<comment type="subcellular location">
    <subcellularLocation>
        <location evidence="1">Membrane</location>
        <topology evidence="1">Multi-pass membrane protein</topology>
    </subcellularLocation>
</comment>
<name>A0A6P1ECP7_LENHI</name>
<dbReference type="GO" id="GO:0000271">
    <property type="term" value="P:polysaccharide biosynthetic process"/>
    <property type="evidence" value="ECO:0007669"/>
    <property type="project" value="InterPro"/>
</dbReference>
<evidence type="ECO:0000256" key="3">
    <source>
        <dbReference type="ARBA" id="ARBA00022989"/>
    </source>
</evidence>
<protein>
    <submittedName>
        <fullName evidence="7">GtrA family protein</fullName>
    </submittedName>
</protein>
<dbReference type="EMBL" id="CP047121">
    <property type="protein sequence ID" value="QHB53385.1"/>
    <property type="molecule type" value="Genomic_DNA"/>
</dbReference>
<organism evidence="7 8">
    <name type="scientific">Lentilactobacillus hilgardii</name>
    <name type="common">Lactobacillus hilgardii</name>
    <dbReference type="NCBI Taxonomy" id="1588"/>
    <lineage>
        <taxon>Bacteria</taxon>
        <taxon>Bacillati</taxon>
        <taxon>Bacillota</taxon>
        <taxon>Bacilli</taxon>
        <taxon>Lactobacillales</taxon>
        <taxon>Lactobacillaceae</taxon>
        <taxon>Lentilactobacillus</taxon>
    </lineage>
</organism>
<feature type="transmembrane region" description="Helical" evidence="5">
    <location>
        <begin position="59"/>
        <end position="80"/>
    </location>
</feature>
<evidence type="ECO:0000259" key="6">
    <source>
        <dbReference type="Pfam" id="PF04138"/>
    </source>
</evidence>
<evidence type="ECO:0000256" key="5">
    <source>
        <dbReference type="SAM" id="Phobius"/>
    </source>
</evidence>
<dbReference type="Proteomes" id="UP000465035">
    <property type="component" value="Chromosome"/>
</dbReference>
<feature type="transmembrane region" description="Helical" evidence="5">
    <location>
        <begin position="86"/>
        <end position="108"/>
    </location>
</feature>
<proteinExistence type="predicted"/>
<dbReference type="AlphaFoldDB" id="A0A6P1ECP7"/>
<evidence type="ECO:0000313" key="8">
    <source>
        <dbReference type="Proteomes" id="UP000465035"/>
    </source>
</evidence>
<accession>A0A6P1ECP7</accession>
<evidence type="ECO:0000256" key="2">
    <source>
        <dbReference type="ARBA" id="ARBA00022692"/>
    </source>
</evidence>